<sequence>MSKPVKTLLRKELIRRLAGADSLTVLSLAGVDGVAGNRIRQQLKAKDIRLTVVKNSVARQALKEVDLAVACELIEGPCALVIGGASPVAVVRQLLELAKEAPTLKVCGALMEGVVFGPDRVDELGRFPTREEALANLAGMMLAAAGRLAAIALAPGSRVAGAIKAMADKAQEN</sequence>
<evidence type="ECO:0000256" key="1">
    <source>
        <dbReference type="ARBA" id="ARBA00008889"/>
    </source>
</evidence>
<keyword evidence="2" id="KW-0689">Ribosomal protein</keyword>
<comment type="caution">
    <text evidence="4">The sequence shown here is derived from an EMBL/GenBank/DDBJ whole genome shotgun (WGS) entry which is preliminary data.</text>
</comment>
<name>X0RVS9_9ZZZZ</name>
<organism evidence="4">
    <name type="scientific">marine sediment metagenome</name>
    <dbReference type="NCBI Taxonomy" id="412755"/>
    <lineage>
        <taxon>unclassified sequences</taxon>
        <taxon>metagenomes</taxon>
        <taxon>ecological metagenomes</taxon>
    </lineage>
</organism>
<evidence type="ECO:0000256" key="2">
    <source>
        <dbReference type="ARBA" id="ARBA00022980"/>
    </source>
</evidence>
<reference evidence="4" key="1">
    <citation type="journal article" date="2014" name="Front. Microbiol.">
        <title>High frequency of phylogenetically diverse reductive dehalogenase-homologous genes in deep subseafloor sedimentary metagenomes.</title>
        <authorList>
            <person name="Kawai M."/>
            <person name="Futagami T."/>
            <person name="Toyoda A."/>
            <person name="Takaki Y."/>
            <person name="Nishi S."/>
            <person name="Hori S."/>
            <person name="Arai W."/>
            <person name="Tsubouchi T."/>
            <person name="Morono Y."/>
            <person name="Uchiyama I."/>
            <person name="Ito T."/>
            <person name="Fujiyama A."/>
            <person name="Inagaki F."/>
            <person name="Takami H."/>
        </authorList>
    </citation>
    <scope>NUCLEOTIDE SEQUENCE</scope>
    <source>
        <strain evidence="4">Expedition CK06-06</strain>
    </source>
</reference>
<protein>
    <recommendedName>
        <fullName evidence="5">50S ribosomal protein L10</fullName>
    </recommendedName>
</protein>
<dbReference type="Gene3D" id="3.30.70.1730">
    <property type="match status" value="1"/>
</dbReference>
<dbReference type="NCBIfam" id="NF000955">
    <property type="entry name" value="PRK00099.1-1"/>
    <property type="match status" value="1"/>
</dbReference>
<gene>
    <name evidence="4" type="ORF">S01H1_13071</name>
</gene>
<dbReference type="GO" id="GO:0005840">
    <property type="term" value="C:ribosome"/>
    <property type="evidence" value="ECO:0007669"/>
    <property type="project" value="UniProtKB-KW"/>
</dbReference>
<dbReference type="SUPFAM" id="SSF160369">
    <property type="entry name" value="Ribosomal protein L10-like"/>
    <property type="match status" value="1"/>
</dbReference>
<evidence type="ECO:0000313" key="4">
    <source>
        <dbReference type="EMBL" id="GAF72939.1"/>
    </source>
</evidence>
<proteinExistence type="inferred from homology"/>
<dbReference type="InterPro" id="IPR001790">
    <property type="entry name" value="Ribosomal_uL10"/>
</dbReference>
<dbReference type="CDD" id="cd05797">
    <property type="entry name" value="Ribosomal_L10"/>
    <property type="match status" value="1"/>
</dbReference>
<dbReference type="PANTHER" id="PTHR11560">
    <property type="entry name" value="39S RIBOSOMAL PROTEIN L10, MITOCHONDRIAL"/>
    <property type="match status" value="1"/>
</dbReference>
<dbReference type="AlphaFoldDB" id="X0RVS9"/>
<dbReference type="Pfam" id="PF00466">
    <property type="entry name" value="Ribosomal_L10"/>
    <property type="match status" value="1"/>
</dbReference>
<dbReference type="InterPro" id="IPR043141">
    <property type="entry name" value="Ribosomal_uL10-like_sf"/>
</dbReference>
<dbReference type="GO" id="GO:1990904">
    <property type="term" value="C:ribonucleoprotein complex"/>
    <property type="evidence" value="ECO:0007669"/>
    <property type="project" value="UniProtKB-KW"/>
</dbReference>
<accession>X0RVS9</accession>
<evidence type="ECO:0000256" key="3">
    <source>
        <dbReference type="ARBA" id="ARBA00023274"/>
    </source>
</evidence>
<dbReference type="InterPro" id="IPR047865">
    <property type="entry name" value="Ribosomal_uL10_bac_type"/>
</dbReference>
<keyword evidence="3" id="KW-0687">Ribonucleoprotein</keyword>
<comment type="similarity">
    <text evidence="1">Belongs to the universal ribosomal protein uL10 family.</text>
</comment>
<dbReference type="EMBL" id="BARS01006737">
    <property type="protein sequence ID" value="GAF72939.1"/>
    <property type="molecule type" value="Genomic_DNA"/>
</dbReference>
<evidence type="ECO:0008006" key="5">
    <source>
        <dbReference type="Google" id="ProtNLM"/>
    </source>
</evidence>